<evidence type="ECO:0000256" key="2">
    <source>
        <dbReference type="ARBA" id="ARBA00022475"/>
    </source>
</evidence>
<dbReference type="RefSeq" id="WP_208501877.1">
    <property type="nucleotide sequence ID" value="NZ_JAGFOA010000002.1"/>
</dbReference>
<dbReference type="GO" id="GO:0005886">
    <property type="term" value="C:plasma membrane"/>
    <property type="evidence" value="ECO:0007669"/>
    <property type="project" value="UniProtKB-SubCell"/>
</dbReference>
<evidence type="ECO:0000313" key="9">
    <source>
        <dbReference type="EMBL" id="MBO3663158.1"/>
    </source>
</evidence>
<reference evidence="9" key="1">
    <citation type="submission" date="2021-03" db="EMBL/GenBank/DDBJ databases">
        <title>Microbacterium sp. nov., a novel actinobacterium isolated from cow dung.</title>
        <authorList>
            <person name="Zhang L."/>
        </authorList>
    </citation>
    <scope>NUCLEOTIDE SEQUENCE</scope>
    <source>
        <strain evidence="9">NEAU-LLB</strain>
    </source>
</reference>
<feature type="transmembrane region" description="Helical" evidence="7">
    <location>
        <begin position="133"/>
        <end position="149"/>
    </location>
</feature>
<dbReference type="InterPro" id="IPR036938">
    <property type="entry name" value="PAP2/HPO_sf"/>
</dbReference>
<dbReference type="SUPFAM" id="SSF48317">
    <property type="entry name" value="Acid phosphatase/Vanadium-dependent haloperoxidase"/>
    <property type="match status" value="1"/>
</dbReference>
<evidence type="ECO:0000256" key="6">
    <source>
        <dbReference type="ARBA" id="ARBA00023136"/>
    </source>
</evidence>
<feature type="transmembrane region" description="Helical" evidence="7">
    <location>
        <begin position="12"/>
        <end position="34"/>
    </location>
</feature>
<name>A0A939QQH4_9MICO</name>
<dbReference type="Pfam" id="PF01569">
    <property type="entry name" value="PAP2"/>
    <property type="match status" value="1"/>
</dbReference>
<keyword evidence="2" id="KW-1003">Cell membrane</keyword>
<evidence type="ECO:0000256" key="4">
    <source>
        <dbReference type="ARBA" id="ARBA00022801"/>
    </source>
</evidence>
<comment type="caution">
    <text evidence="9">The sequence shown here is derived from an EMBL/GenBank/DDBJ whole genome shotgun (WGS) entry which is preliminary data.</text>
</comment>
<evidence type="ECO:0000256" key="1">
    <source>
        <dbReference type="ARBA" id="ARBA00004651"/>
    </source>
</evidence>
<feature type="transmembrane region" description="Helical" evidence="7">
    <location>
        <begin position="154"/>
        <end position="172"/>
    </location>
</feature>
<dbReference type="PANTHER" id="PTHR14969">
    <property type="entry name" value="SPHINGOSINE-1-PHOSPHATE PHOSPHOHYDROLASE"/>
    <property type="match status" value="1"/>
</dbReference>
<dbReference type="PANTHER" id="PTHR14969:SF62">
    <property type="entry name" value="DECAPRENYLPHOSPHORYL-5-PHOSPHORIBOSE PHOSPHATASE RV3807C-RELATED"/>
    <property type="match status" value="1"/>
</dbReference>
<sequence length="219" mass="23002">MTPRERTTRAWLWWGLALLAGGVAIGALVLLPGADPSSLDLWWDGVLSATPDGPALAVSLFMDTVGGGRVATLWVPLTLIAVLLIARRPWATGYLVVALLASAGVVQILKHLLGRARPEDILVTSDVGSFPSGHVANAATLAIALWLLFPRRWVAVLAGCWIALMAFARTYVSAHWLTDTFGGALIGSGVALLVALAFAPGLLAERRGATPSGRVGARR</sequence>
<keyword evidence="4" id="KW-0378">Hydrolase</keyword>
<evidence type="ECO:0000256" key="7">
    <source>
        <dbReference type="SAM" id="Phobius"/>
    </source>
</evidence>
<feature type="transmembrane region" description="Helical" evidence="7">
    <location>
        <begin position="184"/>
        <end position="204"/>
    </location>
</feature>
<keyword evidence="10" id="KW-1185">Reference proteome</keyword>
<proteinExistence type="predicted"/>
<feature type="transmembrane region" description="Helical" evidence="7">
    <location>
        <begin position="66"/>
        <end position="86"/>
    </location>
</feature>
<evidence type="ECO:0000256" key="5">
    <source>
        <dbReference type="ARBA" id="ARBA00022989"/>
    </source>
</evidence>
<dbReference type="GO" id="GO:0016787">
    <property type="term" value="F:hydrolase activity"/>
    <property type="evidence" value="ECO:0007669"/>
    <property type="project" value="UniProtKB-KW"/>
</dbReference>
<organism evidence="9 10">
    <name type="scientific">Microbacterium stercoris</name>
    <dbReference type="NCBI Taxonomy" id="2820289"/>
    <lineage>
        <taxon>Bacteria</taxon>
        <taxon>Bacillati</taxon>
        <taxon>Actinomycetota</taxon>
        <taxon>Actinomycetes</taxon>
        <taxon>Micrococcales</taxon>
        <taxon>Microbacteriaceae</taxon>
        <taxon>Microbacterium</taxon>
    </lineage>
</organism>
<dbReference type="SMART" id="SM00014">
    <property type="entry name" value="acidPPc"/>
    <property type="match status" value="1"/>
</dbReference>
<protein>
    <submittedName>
        <fullName evidence="9">Phosphatase PAP2 family protein</fullName>
    </submittedName>
</protein>
<keyword evidence="3 7" id="KW-0812">Transmembrane</keyword>
<feature type="transmembrane region" description="Helical" evidence="7">
    <location>
        <begin position="93"/>
        <end position="113"/>
    </location>
</feature>
<dbReference type="Gene3D" id="1.20.144.10">
    <property type="entry name" value="Phosphatidic acid phosphatase type 2/haloperoxidase"/>
    <property type="match status" value="1"/>
</dbReference>
<evidence type="ECO:0000313" key="10">
    <source>
        <dbReference type="Proteomes" id="UP000680132"/>
    </source>
</evidence>
<dbReference type="EMBL" id="JAGFOA010000002">
    <property type="protein sequence ID" value="MBO3663158.1"/>
    <property type="molecule type" value="Genomic_DNA"/>
</dbReference>
<dbReference type="InterPro" id="IPR000326">
    <property type="entry name" value="PAP2/HPO"/>
</dbReference>
<comment type="subcellular location">
    <subcellularLocation>
        <location evidence="1">Cell membrane</location>
        <topology evidence="1">Multi-pass membrane protein</topology>
    </subcellularLocation>
</comment>
<feature type="domain" description="Phosphatidic acid phosphatase type 2/haloperoxidase" evidence="8">
    <location>
        <begin position="92"/>
        <end position="195"/>
    </location>
</feature>
<evidence type="ECO:0000256" key="3">
    <source>
        <dbReference type="ARBA" id="ARBA00022692"/>
    </source>
</evidence>
<accession>A0A939QQH4</accession>
<keyword evidence="6 7" id="KW-0472">Membrane</keyword>
<evidence type="ECO:0000259" key="8">
    <source>
        <dbReference type="SMART" id="SM00014"/>
    </source>
</evidence>
<dbReference type="AlphaFoldDB" id="A0A939QQH4"/>
<gene>
    <name evidence="9" type="ORF">J5V96_06500</name>
</gene>
<dbReference type="Proteomes" id="UP000680132">
    <property type="component" value="Unassembled WGS sequence"/>
</dbReference>
<keyword evidence="5 7" id="KW-1133">Transmembrane helix</keyword>